<feature type="signal peptide" evidence="1">
    <location>
        <begin position="1"/>
        <end position="23"/>
    </location>
</feature>
<comment type="caution">
    <text evidence="2">The sequence shown here is derived from an EMBL/GenBank/DDBJ whole genome shotgun (WGS) entry which is preliminary data.</text>
</comment>
<evidence type="ECO:0000313" key="3">
    <source>
        <dbReference type="Proteomes" id="UP000700732"/>
    </source>
</evidence>
<proteinExistence type="predicted"/>
<accession>A0ABR6W9D3</accession>
<keyword evidence="3" id="KW-1185">Reference proteome</keyword>
<evidence type="ECO:0000256" key="1">
    <source>
        <dbReference type="SAM" id="SignalP"/>
    </source>
</evidence>
<feature type="chain" id="PRO_5046855037" description="YD repeat-containing protein" evidence="1">
    <location>
        <begin position="24"/>
        <end position="295"/>
    </location>
</feature>
<dbReference type="PROSITE" id="PS51257">
    <property type="entry name" value="PROKAR_LIPOPROTEIN"/>
    <property type="match status" value="1"/>
</dbReference>
<name>A0ABR6W9D3_9BACT</name>
<dbReference type="Proteomes" id="UP000700732">
    <property type="component" value="Unassembled WGS sequence"/>
</dbReference>
<dbReference type="RefSeq" id="WP_186738976.1">
    <property type="nucleotide sequence ID" value="NZ_VFIA01000024.1"/>
</dbReference>
<evidence type="ECO:0000313" key="2">
    <source>
        <dbReference type="EMBL" id="MBC3793191.1"/>
    </source>
</evidence>
<dbReference type="EMBL" id="VFIA01000024">
    <property type="protein sequence ID" value="MBC3793191.1"/>
    <property type="molecule type" value="Genomic_DNA"/>
</dbReference>
<gene>
    <name evidence="2" type="ORF">FH603_3708</name>
</gene>
<dbReference type="Gene3D" id="2.180.10.10">
    <property type="entry name" value="RHS repeat-associated core"/>
    <property type="match status" value="1"/>
</dbReference>
<keyword evidence="1" id="KW-0732">Signal</keyword>
<reference evidence="2 3" key="1">
    <citation type="submission" date="2019-06" db="EMBL/GenBank/DDBJ databases">
        <title>Spirosoma utsteinense sp. nov. isolated from Antarctic ice-free soils.</title>
        <authorList>
            <person name="Tahon G."/>
        </authorList>
    </citation>
    <scope>NUCLEOTIDE SEQUENCE [LARGE SCALE GENOMIC DNA]</scope>
    <source>
        <strain evidence="2 3">LMG 31447</strain>
    </source>
</reference>
<organism evidence="2 3">
    <name type="scientific">Spirosoma utsteinense</name>
    <dbReference type="NCBI Taxonomy" id="2585773"/>
    <lineage>
        <taxon>Bacteria</taxon>
        <taxon>Pseudomonadati</taxon>
        <taxon>Bacteroidota</taxon>
        <taxon>Cytophagia</taxon>
        <taxon>Cytophagales</taxon>
        <taxon>Cytophagaceae</taxon>
        <taxon>Spirosoma</taxon>
    </lineage>
</organism>
<sequence>MTTTRFFTQFIGLLLALVVASCADHLAPGSGPGRLRVKTLTQIVSDKPGISRVSTFTYDEKGRLSTILAFQLPDSTLGPVEQNTYRYDDQNRLVQHRRDIVRRALFNPATPPYETHDYLYNPAGQVTQILYSSNTGGLLFDVKLAYKDNGKLLSSKQRLVGISGISYNANRTYTFTGDNATLVDAQFAVCRTDGSPCPPGTSSTPYTFDDKINPFYGNYVIPMLTGRVIPVIGGILVNEALYGGLDNYLNLSRNNVLTAGDSRYTYTYNTANLPTSRVVTGQYATETLYYTYETY</sequence>
<protein>
    <recommendedName>
        <fullName evidence="4">YD repeat-containing protein</fullName>
    </recommendedName>
</protein>
<evidence type="ECO:0008006" key="4">
    <source>
        <dbReference type="Google" id="ProtNLM"/>
    </source>
</evidence>